<keyword evidence="4" id="KW-0653">Protein transport</keyword>
<dbReference type="PaxDb" id="3827-XP_004501115.1"/>
<keyword evidence="2" id="KW-0813">Transport</keyword>
<dbReference type="Proteomes" id="UP000087171">
    <property type="component" value="Chromosome Ca5"/>
</dbReference>
<reference evidence="6" key="1">
    <citation type="journal article" date="2013" name="Nat. Biotechnol.">
        <title>Draft genome sequence of chickpea (Cicer arietinum) provides a resource for trait improvement.</title>
        <authorList>
            <person name="Varshney R.K."/>
            <person name="Song C."/>
            <person name="Saxena R.K."/>
            <person name="Azam S."/>
            <person name="Yu S."/>
            <person name="Sharpe A.G."/>
            <person name="Cannon S."/>
            <person name="Baek J."/>
            <person name="Rosen B.D."/>
            <person name="Tar'an B."/>
            <person name="Millan T."/>
            <person name="Zhang X."/>
            <person name="Ramsay L.D."/>
            <person name="Iwata A."/>
            <person name="Wang Y."/>
            <person name="Nelson W."/>
            <person name="Farmer A.D."/>
            <person name="Gaur P.M."/>
            <person name="Soderlund C."/>
            <person name="Penmetsa R.V."/>
            <person name="Xu C."/>
            <person name="Bharti A.K."/>
            <person name="He W."/>
            <person name="Winter P."/>
            <person name="Zhao S."/>
            <person name="Hane J.K."/>
            <person name="Carrasquilla-Garcia N."/>
            <person name="Condie J.A."/>
            <person name="Upadhyaya H.D."/>
            <person name="Luo M.C."/>
            <person name="Thudi M."/>
            <person name="Gowda C.L."/>
            <person name="Singh N.P."/>
            <person name="Lichtenzveig J."/>
            <person name="Gali K.K."/>
            <person name="Rubio J."/>
            <person name="Nadarajan N."/>
            <person name="Dolezel J."/>
            <person name="Bansal K.C."/>
            <person name="Xu X."/>
            <person name="Edwards D."/>
            <person name="Zhang G."/>
            <person name="Kahl G."/>
            <person name="Gil J."/>
            <person name="Singh K.B."/>
            <person name="Datta S.K."/>
            <person name="Jackson S.A."/>
            <person name="Wang J."/>
            <person name="Cook D.R."/>
        </authorList>
    </citation>
    <scope>NUCLEOTIDE SEQUENCE [LARGE SCALE GENOMIC DNA]</scope>
    <source>
        <strain evidence="6">cv. CDC Frontier</strain>
    </source>
</reference>
<evidence type="ECO:0000256" key="2">
    <source>
        <dbReference type="ARBA" id="ARBA00022448"/>
    </source>
</evidence>
<proteinExistence type="inferred from homology"/>
<dbReference type="STRING" id="3827.A0A1S2Y9S4"/>
<dbReference type="AlphaFoldDB" id="A0A1S2Y9S4"/>
<keyword evidence="3" id="KW-0677">Repeat</keyword>
<dbReference type="SUPFAM" id="SSF48371">
    <property type="entry name" value="ARM repeat"/>
    <property type="match status" value="1"/>
</dbReference>
<evidence type="ECO:0000256" key="1">
    <source>
        <dbReference type="ARBA" id="ARBA00010394"/>
    </source>
</evidence>
<dbReference type="PANTHER" id="PTHR23316">
    <property type="entry name" value="IMPORTIN ALPHA"/>
    <property type="match status" value="1"/>
</dbReference>
<organism evidence="6 7">
    <name type="scientific">Cicer arietinum</name>
    <name type="common">Chickpea</name>
    <name type="synonym">Garbanzo</name>
    <dbReference type="NCBI Taxonomy" id="3827"/>
    <lineage>
        <taxon>Eukaryota</taxon>
        <taxon>Viridiplantae</taxon>
        <taxon>Streptophyta</taxon>
        <taxon>Embryophyta</taxon>
        <taxon>Tracheophyta</taxon>
        <taxon>Spermatophyta</taxon>
        <taxon>Magnoliopsida</taxon>
        <taxon>eudicotyledons</taxon>
        <taxon>Gunneridae</taxon>
        <taxon>Pentapetalae</taxon>
        <taxon>rosids</taxon>
        <taxon>fabids</taxon>
        <taxon>Fabales</taxon>
        <taxon>Fabaceae</taxon>
        <taxon>Papilionoideae</taxon>
        <taxon>50 kb inversion clade</taxon>
        <taxon>NPAAA clade</taxon>
        <taxon>Hologalegina</taxon>
        <taxon>IRL clade</taxon>
        <taxon>Cicereae</taxon>
        <taxon>Cicer</taxon>
    </lineage>
</organism>
<protein>
    <submittedName>
        <fullName evidence="7">Importin subunit alpha-4-like isoform X1</fullName>
    </submittedName>
</protein>
<dbReference type="SMART" id="SM00185">
    <property type="entry name" value="ARM"/>
    <property type="match status" value="7"/>
</dbReference>
<dbReference type="GO" id="GO:0015031">
    <property type="term" value="P:protein transport"/>
    <property type="evidence" value="ECO:0007669"/>
    <property type="project" value="UniProtKB-KW"/>
</dbReference>
<dbReference type="KEGG" id="cam:101508144"/>
<comment type="similarity">
    <text evidence="1">Belongs to the importin alpha family.</text>
</comment>
<sequence>MTFTLNPERLQLLDTWSCQRKNKRKDSRVVDVEDDLIQIRTNKHQEVLFKKLKEVHTRSDNTSSPIISDAVDATATALPVINTTKDIIPAMTRALCSNDPAARLEAITQFSKLLSMCMNAIHTLNVLAMDDIPQLQAMAASAFDTRTIMEDGVVPLLVQLLSSSSDDLKEMAVLALSNLVGDSTSTRDCVLNHGALLPLLSLLSNPSTTKLSMLKNATWTLLKLCHGKPSPPPTLFEQIQPTLSIFRELLWMPDEEVVQNACLTLSFLVREGSSKMFQAINEANICPKLVGLLLFPRSRVIVYVLQTLGDIVAGDEASTQILINNGVLPCLNKILVTQSDKIILKLACLVISNITAGTESQIQDVIDFHLVGPLVRLTEAEFHIKEAVWAIANGTDGTREQIRSFVSEGCIEALYDLLTDPDPTIVTVCLKGLKNILSAGEINEQQGLYCGVNIYAQMVDECGGLANILILHSDDNNDIYDRIAETFMKYWPLELEKDYHNLHSCVAGSDQDFFFGLNLLSDVAHSIHESTPSQPPSKPYVKVSQMDFLFQFPDHIQPYINNIVDVEADGNCGYRAIAALIGGSKDDWPLVRDELDKELGLHLDLYERLFRGRLQELRSSLRVCGKEFVGMNKWMSIPDMGYVIATTYKLILVSLSNTLSRTFFPLRGSPPPNQSTRHVICIGFVDGNHWVQVFLKAECPLPIIADKWEEFCYPEARPWPTAYIPQMLQWMITDPPKPKIKSHASGSYVQLSEA</sequence>
<dbReference type="CDD" id="cd22744">
    <property type="entry name" value="OTU"/>
    <property type="match status" value="1"/>
</dbReference>
<accession>A0A1S2Y9S4</accession>
<evidence type="ECO:0000256" key="5">
    <source>
        <dbReference type="PROSITE-ProRule" id="PRU00259"/>
    </source>
</evidence>
<dbReference type="InterPro" id="IPR000225">
    <property type="entry name" value="Armadillo"/>
</dbReference>
<dbReference type="Gene3D" id="1.25.10.10">
    <property type="entry name" value="Leucine-rich Repeat Variant"/>
    <property type="match status" value="1"/>
</dbReference>
<dbReference type="GeneID" id="101508144"/>
<dbReference type="OrthoDB" id="29145at2759"/>
<dbReference type="InterPro" id="IPR016024">
    <property type="entry name" value="ARM-type_fold"/>
</dbReference>
<dbReference type="PROSITE" id="PS50176">
    <property type="entry name" value="ARM_REPEAT"/>
    <property type="match status" value="1"/>
</dbReference>
<reference evidence="7" key="2">
    <citation type="submission" date="2025-08" db="UniProtKB">
        <authorList>
            <consortium name="RefSeq"/>
        </authorList>
    </citation>
    <scope>IDENTIFICATION</scope>
    <source>
        <tissue evidence="7">Etiolated seedlings</tissue>
    </source>
</reference>
<dbReference type="eggNOG" id="KOG0166">
    <property type="taxonomic scope" value="Eukaryota"/>
</dbReference>
<feature type="repeat" description="ARM" evidence="5">
    <location>
        <begin position="152"/>
        <end position="179"/>
    </location>
</feature>
<dbReference type="RefSeq" id="XP_004501115.2">
    <property type="nucleotide sequence ID" value="XM_004501058.3"/>
</dbReference>
<dbReference type="InterPro" id="IPR011989">
    <property type="entry name" value="ARM-like"/>
</dbReference>
<evidence type="ECO:0000256" key="4">
    <source>
        <dbReference type="ARBA" id="ARBA00022927"/>
    </source>
</evidence>
<keyword evidence="6" id="KW-1185">Reference proteome</keyword>
<evidence type="ECO:0000313" key="7">
    <source>
        <dbReference type="RefSeq" id="XP_004501115.2"/>
    </source>
</evidence>
<gene>
    <name evidence="7" type="primary">LOC101508144</name>
</gene>
<evidence type="ECO:0000313" key="6">
    <source>
        <dbReference type="Proteomes" id="UP000087171"/>
    </source>
</evidence>
<dbReference type="Pfam" id="PF00514">
    <property type="entry name" value="Arm"/>
    <property type="match status" value="2"/>
</dbReference>
<evidence type="ECO:0000256" key="3">
    <source>
        <dbReference type="ARBA" id="ARBA00022737"/>
    </source>
</evidence>
<name>A0A1S2Y9S4_CICAR</name>